<dbReference type="Proteomes" id="UP001321700">
    <property type="component" value="Unassembled WGS sequence"/>
</dbReference>
<evidence type="ECO:0000313" key="6">
    <source>
        <dbReference type="Proteomes" id="UP001321700"/>
    </source>
</evidence>
<dbReference type="PANTHER" id="PTHR42794:SF2">
    <property type="entry name" value="ABC TRANSPORTER ATP-BINDING PROTEIN"/>
    <property type="match status" value="1"/>
</dbReference>
<sequence>MTVPRVTSAEPALSLAAVSYQRQGRAVLAQVSLDIPFGQHIALLGPNGAGKSSLLHLMAGRLRPESGQVLLGGTDLQQMPGPERALQMAVVHQHEFIHAQLRVRDYVALGRTPHSGAGRAEHAHAIDTALSRCRLQDLQDRAMGTLSGGEQQRSAIARALAQEPRILLLDEPTNHLDLRTRSDVLDLLASLEITVVAALHELSLVQRFAHRAVLLGERRVVADDVPAQVLTPELVLGNFGMDVFYLPLPHRDQPVAVFESPGLRPAIQEYEN</sequence>
<dbReference type="SUPFAM" id="SSF52540">
    <property type="entry name" value="P-loop containing nucleoside triphosphate hydrolases"/>
    <property type="match status" value="1"/>
</dbReference>
<feature type="domain" description="ABC transporter" evidence="4">
    <location>
        <begin position="13"/>
        <end position="242"/>
    </location>
</feature>
<dbReference type="SMART" id="SM00382">
    <property type="entry name" value="AAA"/>
    <property type="match status" value="1"/>
</dbReference>
<proteinExistence type="predicted"/>
<gene>
    <name evidence="5" type="ORF">RAE19_00930</name>
</gene>
<evidence type="ECO:0000256" key="3">
    <source>
        <dbReference type="ARBA" id="ARBA00022840"/>
    </source>
</evidence>
<keyword evidence="6" id="KW-1185">Reference proteome</keyword>
<reference evidence="5 6" key="1">
    <citation type="submission" date="2023-08" db="EMBL/GenBank/DDBJ databases">
        <title>Rhodoferax potami sp. nov. and Rhodoferax mekongensis sp. nov., isolated from the Mekong River in Thailand.</title>
        <authorList>
            <person name="Kitikhun S."/>
            <person name="Charoenyingcharoen P."/>
            <person name="Siriarchawattana P."/>
            <person name="Likhitrattanapisal S."/>
            <person name="Nilsakha T."/>
            <person name="Chanpet A."/>
            <person name="Rattanawaree P."/>
            <person name="Ingsriswang S."/>
        </authorList>
    </citation>
    <scope>NUCLEOTIDE SEQUENCE [LARGE SCALE GENOMIC DNA]</scope>
    <source>
        <strain evidence="5 6">TBRC 17660</strain>
    </source>
</reference>
<dbReference type="CDD" id="cd03214">
    <property type="entry name" value="ABC_Iron-Siderophores_B12_Hemin"/>
    <property type="match status" value="1"/>
</dbReference>
<keyword evidence="2" id="KW-0547">Nucleotide-binding</keyword>
<protein>
    <submittedName>
        <fullName evidence="5">ABC transporter ATP-binding protein</fullName>
    </submittedName>
</protein>
<evidence type="ECO:0000256" key="1">
    <source>
        <dbReference type="ARBA" id="ARBA00022475"/>
    </source>
</evidence>
<evidence type="ECO:0000313" key="5">
    <source>
        <dbReference type="EMBL" id="MDT7517319.1"/>
    </source>
</evidence>
<dbReference type="RefSeq" id="WP_313873154.1">
    <property type="nucleotide sequence ID" value="NZ_JAVBIK010000001.1"/>
</dbReference>
<organism evidence="5 6">
    <name type="scientific">Rhodoferax potami</name>
    <dbReference type="NCBI Taxonomy" id="3068338"/>
    <lineage>
        <taxon>Bacteria</taxon>
        <taxon>Pseudomonadati</taxon>
        <taxon>Pseudomonadota</taxon>
        <taxon>Betaproteobacteria</taxon>
        <taxon>Burkholderiales</taxon>
        <taxon>Comamonadaceae</taxon>
        <taxon>Rhodoferax</taxon>
    </lineage>
</organism>
<dbReference type="EMBL" id="JAVBIK010000001">
    <property type="protein sequence ID" value="MDT7517319.1"/>
    <property type="molecule type" value="Genomic_DNA"/>
</dbReference>
<dbReference type="GO" id="GO:0005524">
    <property type="term" value="F:ATP binding"/>
    <property type="evidence" value="ECO:0007669"/>
    <property type="project" value="UniProtKB-KW"/>
</dbReference>
<dbReference type="InterPro" id="IPR003593">
    <property type="entry name" value="AAA+_ATPase"/>
</dbReference>
<dbReference type="PANTHER" id="PTHR42794">
    <property type="entry name" value="HEMIN IMPORT ATP-BINDING PROTEIN HMUV"/>
    <property type="match status" value="1"/>
</dbReference>
<accession>A0ABU3KJ46</accession>
<dbReference type="InterPro" id="IPR027417">
    <property type="entry name" value="P-loop_NTPase"/>
</dbReference>
<dbReference type="InterPro" id="IPR003439">
    <property type="entry name" value="ABC_transporter-like_ATP-bd"/>
</dbReference>
<dbReference type="Pfam" id="PF00005">
    <property type="entry name" value="ABC_tran"/>
    <property type="match status" value="1"/>
</dbReference>
<keyword evidence="3 5" id="KW-0067">ATP-binding</keyword>
<dbReference type="Gene3D" id="3.40.50.300">
    <property type="entry name" value="P-loop containing nucleotide triphosphate hydrolases"/>
    <property type="match status" value="1"/>
</dbReference>
<dbReference type="PROSITE" id="PS50893">
    <property type="entry name" value="ABC_TRANSPORTER_2"/>
    <property type="match status" value="1"/>
</dbReference>
<keyword evidence="1" id="KW-0472">Membrane</keyword>
<keyword evidence="1" id="KW-1003">Cell membrane</keyword>
<evidence type="ECO:0000256" key="2">
    <source>
        <dbReference type="ARBA" id="ARBA00022741"/>
    </source>
</evidence>
<comment type="caution">
    <text evidence="5">The sequence shown here is derived from an EMBL/GenBank/DDBJ whole genome shotgun (WGS) entry which is preliminary data.</text>
</comment>
<evidence type="ECO:0000259" key="4">
    <source>
        <dbReference type="PROSITE" id="PS50893"/>
    </source>
</evidence>
<name>A0ABU3KJ46_9BURK</name>